<proteinExistence type="predicted"/>
<dbReference type="AlphaFoldDB" id="A0A383A1X4"/>
<evidence type="ECO:0000313" key="1">
    <source>
        <dbReference type="EMBL" id="SVE01569.1"/>
    </source>
</evidence>
<dbReference type="EMBL" id="UINC01188376">
    <property type="protein sequence ID" value="SVE01569.1"/>
    <property type="molecule type" value="Genomic_DNA"/>
</dbReference>
<reference evidence="1" key="1">
    <citation type="submission" date="2018-05" db="EMBL/GenBank/DDBJ databases">
        <authorList>
            <person name="Lanie J.A."/>
            <person name="Ng W.-L."/>
            <person name="Kazmierczak K.M."/>
            <person name="Andrzejewski T.M."/>
            <person name="Davidsen T.M."/>
            <person name="Wayne K.J."/>
            <person name="Tettelin H."/>
            <person name="Glass J.I."/>
            <person name="Rusch D."/>
            <person name="Podicherti R."/>
            <person name="Tsui H.-C.T."/>
            <person name="Winkler M.E."/>
        </authorList>
    </citation>
    <scope>NUCLEOTIDE SEQUENCE</scope>
</reference>
<feature type="non-terminal residue" evidence="1">
    <location>
        <position position="106"/>
    </location>
</feature>
<protein>
    <submittedName>
        <fullName evidence="1">Uncharacterized protein</fullName>
    </submittedName>
</protein>
<gene>
    <name evidence="1" type="ORF">METZ01_LOCUS454423</name>
</gene>
<accession>A0A383A1X4</accession>
<sequence length="106" mass="11682">MTRPLNPVSFITKLLTLLALFVAVQTVLRVLYTTRLARWEAAETGSRRASLPARITPEGMVTAEAGGHLRIEPTATLFATELETAGSSVHLDDLGFRISRWRTFIG</sequence>
<name>A0A383A1X4_9ZZZZ</name>
<organism evidence="1">
    <name type="scientific">marine metagenome</name>
    <dbReference type="NCBI Taxonomy" id="408172"/>
    <lineage>
        <taxon>unclassified sequences</taxon>
        <taxon>metagenomes</taxon>
        <taxon>ecological metagenomes</taxon>
    </lineage>
</organism>